<sequence length="460" mass="49103">MSSHGAADKGKRWRNWSGAVECRPSEVARPTTEGELSALLVRASEQGRCVRAVGAGHSFTPLVATDDVMVSLDALSGVVAVDEATGEVTLWGGTRIRDIAGLLAPWNLALPNMGDIDAQSIAGAISTSTHGTGLGFTGYSGLISGLRLALPDGRIVEGPGGGASTGSAPSSAGAATGQTLGDEFFDAARVGLGVMGIVTQVRLCCVPAFTLEATETTEPIDGVLDSFVERARAVDHLEFFWFPGMPRATVKQLRRLPADAPRKPMTTVDRLVNRELLGNGLFGAMDAAAARLPALARPVREVASRLMAGQPVTDASHRVYVAPRRVRFRETEYAMPLEAFDGVVRQVERAIVASGEEVTFPLEVRTAAADDTWLGTASGRESVYVAVHRYHRERFAPLLAAVEPVFAAYDGRPHWGKEHTLTAERLAELYPRFDDFRSRRAAVDPGGVLLNAHTRALLDA</sequence>
<dbReference type="InterPro" id="IPR036318">
    <property type="entry name" value="FAD-bd_PCMH-like_sf"/>
</dbReference>
<dbReference type="PANTHER" id="PTHR43762:SF1">
    <property type="entry name" value="D-ARABINONO-1,4-LACTONE OXIDASE"/>
    <property type="match status" value="1"/>
</dbReference>
<dbReference type="SUPFAM" id="SSF56176">
    <property type="entry name" value="FAD-binding/transporter-associated domain-like"/>
    <property type="match status" value="1"/>
</dbReference>
<dbReference type="GO" id="GO:0071949">
    <property type="term" value="F:FAD binding"/>
    <property type="evidence" value="ECO:0007669"/>
    <property type="project" value="InterPro"/>
</dbReference>
<keyword evidence="1" id="KW-0560">Oxidoreductase</keyword>
<dbReference type="PROSITE" id="PS51387">
    <property type="entry name" value="FAD_PCMH"/>
    <property type="match status" value="1"/>
</dbReference>
<comment type="caution">
    <text evidence="3">The sequence shown here is derived from an EMBL/GenBank/DDBJ whole genome shotgun (WGS) entry which is preliminary data.</text>
</comment>
<dbReference type="Gene3D" id="3.30.43.10">
    <property type="entry name" value="Uridine Diphospho-n-acetylenolpyruvylglucosamine Reductase, domain 2"/>
    <property type="match status" value="1"/>
</dbReference>
<dbReference type="PANTHER" id="PTHR43762">
    <property type="entry name" value="L-GULONOLACTONE OXIDASE"/>
    <property type="match status" value="1"/>
</dbReference>
<gene>
    <name evidence="3" type="ORF">K8V15_00300</name>
</gene>
<dbReference type="GO" id="GO:0016020">
    <property type="term" value="C:membrane"/>
    <property type="evidence" value="ECO:0007669"/>
    <property type="project" value="InterPro"/>
</dbReference>
<dbReference type="InterPro" id="IPR006094">
    <property type="entry name" value="Oxid_FAD_bind_N"/>
</dbReference>
<dbReference type="Pfam" id="PF04030">
    <property type="entry name" value="ALO"/>
    <property type="match status" value="1"/>
</dbReference>
<reference evidence="3" key="2">
    <citation type="submission" date="2021-09" db="EMBL/GenBank/DDBJ databases">
        <authorList>
            <person name="Gilroy R."/>
        </authorList>
    </citation>
    <scope>NUCLEOTIDE SEQUENCE</scope>
    <source>
        <strain evidence="3">ChiGjej3B3-7470</strain>
    </source>
</reference>
<evidence type="ECO:0000313" key="4">
    <source>
        <dbReference type="Proteomes" id="UP000712713"/>
    </source>
</evidence>
<reference evidence="3" key="1">
    <citation type="journal article" date="2021" name="PeerJ">
        <title>Extensive microbial diversity within the chicken gut microbiome revealed by metagenomics and culture.</title>
        <authorList>
            <person name="Gilroy R."/>
            <person name="Ravi A."/>
            <person name="Getino M."/>
            <person name="Pursley I."/>
            <person name="Horton D.L."/>
            <person name="Alikhan N.F."/>
            <person name="Baker D."/>
            <person name="Gharbi K."/>
            <person name="Hall N."/>
            <person name="Watson M."/>
            <person name="Adriaenssens E.M."/>
            <person name="Foster-Nyarko E."/>
            <person name="Jarju S."/>
            <person name="Secka A."/>
            <person name="Antonio M."/>
            <person name="Oren A."/>
            <person name="Chaudhuri R.R."/>
            <person name="La Ragione R."/>
            <person name="Hildebrand F."/>
            <person name="Pallen M.J."/>
        </authorList>
    </citation>
    <scope>NUCLEOTIDE SEQUENCE</scope>
    <source>
        <strain evidence="3">ChiGjej3B3-7470</strain>
    </source>
</reference>
<dbReference type="Proteomes" id="UP000712713">
    <property type="component" value="Unassembled WGS sequence"/>
</dbReference>
<dbReference type="AlphaFoldDB" id="A0A921EMK1"/>
<evidence type="ECO:0000313" key="3">
    <source>
        <dbReference type="EMBL" id="HJE50426.1"/>
    </source>
</evidence>
<accession>A0A921EMK1</accession>
<dbReference type="InterPro" id="IPR016166">
    <property type="entry name" value="FAD-bd_PCMH"/>
</dbReference>
<dbReference type="GO" id="GO:0003885">
    <property type="term" value="F:D-arabinono-1,4-lactone oxidase activity"/>
    <property type="evidence" value="ECO:0007669"/>
    <property type="project" value="InterPro"/>
</dbReference>
<feature type="domain" description="FAD-binding PCMH-type" evidence="2">
    <location>
        <begin position="20"/>
        <end position="208"/>
    </location>
</feature>
<name>A0A921EMK1_9ACTN</name>
<dbReference type="InterPro" id="IPR016169">
    <property type="entry name" value="FAD-bd_PCMH_sub2"/>
</dbReference>
<evidence type="ECO:0000256" key="1">
    <source>
        <dbReference type="ARBA" id="ARBA00023002"/>
    </source>
</evidence>
<dbReference type="EMBL" id="DYZF01000010">
    <property type="protein sequence ID" value="HJE50426.1"/>
    <property type="molecule type" value="Genomic_DNA"/>
</dbReference>
<evidence type="ECO:0000259" key="2">
    <source>
        <dbReference type="PROSITE" id="PS51387"/>
    </source>
</evidence>
<dbReference type="PIRSF" id="PIRSF000136">
    <property type="entry name" value="LGO_GLO"/>
    <property type="match status" value="1"/>
</dbReference>
<dbReference type="Gene3D" id="1.10.45.10">
    <property type="entry name" value="Vanillyl-alcohol Oxidase, Chain A, domain 4"/>
    <property type="match status" value="1"/>
</dbReference>
<dbReference type="NCBIfam" id="TIGR01679">
    <property type="entry name" value="bact_FAD_ox"/>
    <property type="match status" value="1"/>
</dbReference>
<proteinExistence type="predicted"/>
<feature type="non-terminal residue" evidence="3">
    <location>
        <position position="460"/>
    </location>
</feature>
<dbReference type="Gene3D" id="3.30.465.10">
    <property type="match status" value="1"/>
</dbReference>
<dbReference type="Gene3D" id="3.30.70.2520">
    <property type="match status" value="1"/>
</dbReference>
<dbReference type="InterPro" id="IPR010031">
    <property type="entry name" value="FAD_lactone_oxidase-like"/>
</dbReference>
<organism evidence="3 4">
    <name type="scientific">Tessaracoccus flavescens</name>
    <dbReference type="NCBI Taxonomy" id="399497"/>
    <lineage>
        <taxon>Bacteria</taxon>
        <taxon>Bacillati</taxon>
        <taxon>Actinomycetota</taxon>
        <taxon>Actinomycetes</taxon>
        <taxon>Propionibacteriales</taxon>
        <taxon>Propionibacteriaceae</taxon>
        <taxon>Tessaracoccus</taxon>
    </lineage>
</organism>
<dbReference type="InterPro" id="IPR007173">
    <property type="entry name" value="ALO_C"/>
</dbReference>
<dbReference type="InterPro" id="IPR016167">
    <property type="entry name" value="FAD-bd_PCMH_sub1"/>
</dbReference>
<protein>
    <submittedName>
        <fullName evidence="3">FAD-binding protein</fullName>
    </submittedName>
</protein>
<dbReference type="Pfam" id="PF01565">
    <property type="entry name" value="FAD_binding_4"/>
    <property type="match status" value="1"/>
</dbReference>
<dbReference type="InterPro" id="IPR016171">
    <property type="entry name" value="Vanillyl_alc_oxidase_C-sub2"/>
</dbReference>